<evidence type="ECO:0000313" key="2">
    <source>
        <dbReference type="EMBL" id="KAJ1206996.1"/>
    </source>
</evidence>
<comment type="caution">
    <text evidence="2">The sequence shown here is derived from an EMBL/GenBank/DDBJ whole genome shotgun (WGS) entry which is preliminary data.</text>
</comment>
<dbReference type="AlphaFoldDB" id="A0AAV7W2P8"/>
<organism evidence="2 3">
    <name type="scientific">Pleurodeles waltl</name>
    <name type="common">Iberian ribbed newt</name>
    <dbReference type="NCBI Taxonomy" id="8319"/>
    <lineage>
        <taxon>Eukaryota</taxon>
        <taxon>Metazoa</taxon>
        <taxon>Chordata</taxon>
        <taxon>Craniata</taxon>
        <taxon>Vertebrata</taxon>
        <taxon>Euteleostomi</taxon>
        <taxon>Amphibia</taxon>
        <taxon>Batrachia</taxon>
        <taxon>Caudata</taxon>
        <taxon>Salamandroidea</taxon>
        <taxon>Salamandridae</taxon>
        <taxon>Pleurodelinae</taxon>
        <taxon>Pleurodeles</taxon>
    </lineage>
</organism>
<name>A0AAV7W2P8_PLEWA</name>
<evidence type="ECO:0000256" key="1">
    <source>
        <dbReference type="SAM" id="MobiDB-lite"/>
    </source>
</evidence>
<evidence type="ECO:0000313" key="3">
    <source>
        <dbReference type="Proteomes" id="UP001066276"/>
    </source>
</evidence>
<proteinExistence type="predicted"/>
<reference evidence="2" key="1">
    <citation type="journal article" date="2022" name="bioRxiv">
        <title>Sequencing and chromosome-scale assembly of the giantPleurodeles waltlgenome.</title>
        <authorList>
            <person name="Brown T."/>
            <person name="Elewa A."/>
            <person name="Iarovenko S."/>
            <person name="Subramanian E."/>
            <person name="Araus A.J."/>
            <person name="Petzold A."/>
            <person name="Susuki M."/>
            <person name="Suzuki K.-i.T."/>
            <person name="Hayashi T."/>
            <person name="Toyoda A."/>
            <person name="Oliveira C."/>
            <person name="Osipova E."/>
            <person name="Leigh N.D."/>
            <person name="Simon A."/>
            <person name="Yun M.H."/>
        </authorList>
    </citation>
    <scope>NUCLEOTIDE SEQUENCE</scope>
    <source>
        <strain evidence="2">20211129_DDA</strain>
        <tissue evidence="2">Liver</tissue>
    </source>
</reference>
<sequence length="101" mass="11161">MDQTEERQGIGFVSVLQKFDPSQDLYGTQFGGGGVGDGEEERKEENIVDEQECECPQEMQKGWNNINVEKRFGVLQSVTVAGGKTVMAKPAELRPAPQRMA</sequence>
<dbReference type="EMBL" id="JANPWB010000002">
    <property type="protein sequence ID" value="KAJ1206996.1"/>
    <property type="molecule type" value="Genomic_DNA"/>
</dbReference>
<dbReference type="Proteomes" id="UP001066276">
    <property type="component" value="Chromosome 1_2"/>
</dbReference>
<keyword evidence="3" id="KW-1185">Reference proteome</keyword>
<protein>
    <submittedName>
        <fullName evidence="2">Uncharacterized protein</fullName>
    </submittedName>
</protein>
<gene>
    <name evidence="2" type="ORF">NDU88_002389</name>
</gene>
<accession>A0AAV7W2P8</accession>
<feature type="region of interest" description="Disordered" evidence="1">
    <location>
        <begin position="26"/>
        <end position="50"/>
    </location>
</feature>